<organism evidence="1 2">
    <name type="scientific">Endozoicomonas elysicola</name>
    <dbReference type="NCBI Taxonomy" id="305900"/>
    <lineage>
        <taxon>Bacteria</taxon>
        <taxon>Pseudomonadati</taxon>
        <taxon>Pseudomonadota</taxon>
        <taxon>Gammaproteobacteria</taxon>
        <taxon>Oceanospirillales</taxon>
        <taxon>Endozoicomonadaceae</taxon>
        <taxon>Endozoicomonas</taxon>
    </lineage>
</organism>
<evidence type="ECO:0000313" key="2">
    <source>
        <dbReference type="Proteomes" id="UP000027997"/>
    </source>
</evidence>
<comment type="caution">
    <text evidence="1">The sequence shown here is derived from an EMBL/GenBank/DDBJ whole genome shotgun (WGS) entry which is preliminary data.</text>
</comment>
<reference evidence="1 2" key="1">
    <citation type="submission" date="2014-06" db="EMBL/GenBank/DDBJ databases">
        <title>Whole Genome Sequences of Three Symbiotic Endozoicomonas Bacteria.</title>
        <authorList>
            <person name="Neave M.J."/>
            <person name="Apprill A."/>
            <person name="Voolstra C.R."/>
        </authorList>
    </citation>
    <scope>NUCLEOTIDE SEQUENCE [LARGE SCALE GENOMIC DNA]</scope>
    <source>
        <strain evidence="1 2">DSM 22380</strain>
    </source>
</reference>
<dbReference type="STRING" id="305900.GV64_06070"/>
<evidence type="ECO:0000313" key="1">
    <source>
        <dbReference type="EMBL" id="KEI70350.1"/>
    </source>
</evidence>
<proteinExistence type="predicted"/>
<dbReference type="EMBL" id="JOJP01000001">
    <property type="protein sequence ID" value="KEI70350.1"/>
    <property type="molecule type" value="Genomic_DNA"/>
</dbReference>
<accession>A0A081K874</accession>
<gene>
    <name evidence="1" type="ORF">GV64_06070</name>
</gene>
<name>A0A081K874_9GAMM</name>
<dbReference type="Proteomes" id="UP000027997">
    <property type="component" value="Unassembled WGS sequence"/>
</dbReference>
<keyword evidence="2" id="KW-1185">Reference proteome</keyword>
<protein>
    <submittedName>
        <fullName evidence="1">Uncharacterized protein</fullName>
    </submittedName>
</protein>
<dbReference type="AlphaFoldDB" id="A0A081K874"/>
<sequence>MHERLAQPVVILRQASLTKQMAFFWATRRAYQGAPMTLLQHLKGNQPSCNAAPSLRGALIR</sequence>